<keyword evidence="1" id="KW-1133">Transmembrane helix</keyword>
<evidence type="ECO:0008006" key="3">
    <source>
        <dbReference type="Google" id="ProtNLM"/>
    </source>
</evidence>
<sequence>PYRAVDFYVRGALGELSAITVIALILLMMVWWIDHQNRKYVALTALAVAGLVLSHNLVAFMALPWLVLAFLVLIGVMKRSWVSVGYGMATVLLGLLIGSFYALPAFFEKQFTKVDVLTQGFSNYQQHFLYLRQFLQTEWGFGGSVFGLEDDVSFQIGILHILLAILGGMSVFLSKKKHRFGSMMLIVSGAMIVISMLMATFKSQFIWDAIPLFEYVQFPWRYLSLIVVFASIMAGASVRLLPDK</sequence>
<dbReference type="EMBL" id="BARS01047681">
    <property type="protein sequence ID" value="GAG29030.1"/>
    <property type="molecule type" value="Genomic_DNA"/>
</dbReference>
<reference evidence="2" key="1">
    <citation type="journal article" date="2014" name="Front. Microbiol.">
        <title>High frequency of phylogenetically diverse reductive dehalogenase-homologous genes in deep subseafloor sedimentary metagenomes.</title>
        <authorList>
            <person name="Kawai M."/>
            <person name="Futagami T."/>
            <person name="Toyoda A."/>
            <person name="Takaki Y."/>
            <person name="Nishi S."/>
            <person name="Hori S."/>
            <person name="Arai W."/>
            <person name="Tsubouchi T."/>
            <person name="Morono Y."/>
            <person name="Uchiyama I."/>
            <person name="Ito T."/>
            <person name="Fujiyama A."/>
            <person name="Inagaki F."/>
            <person name="Takami H."/>
        </authorList>
    </citation>
    <scope>NUCLEOTIDE SEQUENCE</scope>
    <source>
        <strain evidence="2">Expedition CK06-06</strain>
    </source>
</reference>
<feature type="transmembrane region" description="Helical" evidence="1">
    <location>
        <begin position="12"/>
        <end position="33"/>
    </location>
</feature>
<keyword evidence="1" id="KW-0812">Transmembrane</keyword>
<name>X0WEG1_9ZZZZ</name>
<organism evidence="2">
    <name type="scientific">marine sediment metagenome</name>
    <dbReference type="NCBI Taxonomy" id="412755"/>
    <lineage>
        <taxon>unclassified sequences</taxon>
        <taxon>metagenomes</taxon>
        <taxon>ecological metagenomes</taxon>
    </lineage>
</organism>
<gene>
    <name evidence="2" type="ORF">S01H1_71591</name>
</gene>
<feature type="transmembrane region" description="Helical" evidence="1">
    <location>
        <begin position="152"/>
        <end position="173"/>
    </location>
</feature>
<feature type="transmembrane region" description="Helical" evidence="1">
    <location>
        <begin position="180"/>
        <end position="201"/>
    </location>
</feature>
<accession>X0WEG1</accession>
<feature type="non-terminal residue" evidence="2">
    <location>
        <position position="1"/>
    </location>
</feature>
<keyword evidence="1" id="KW-0472">Membrane</keyword>
<evidence type="ECO:0000313" key="2">
    <source>
        <dbReference type="EMBL" id="GAG29030.1"/>
    </source>
</evidence>
<evidence type="ECO:0000256" key="1">
    <source>
        <dbReference type="SAM" id="Phobius"/>
    </source>
</evidence>
<protein>
    <recommendedName>
        <fullName evidence="3">Glycosyltransferase RgtA/B/C/D-like domain-containing protein</fullName>
    </recommendedName>
</protein>
<comment type="caution">
    <text evidence="2">The sequence shown here is derived from an EMBL/GenBank/DDBJ whole genome shotgun (WGS) entry which is preliminary data.</text>
</comment>
<feature type="transmembrane region" description="Helical" evidence="1">
    <location>
        <begin position="86"/>
        <end position="107"/>
    </location>
</feature>
<proteinExistence type="predicted"/>
<feature type="transmembrane region" description="Helical" evidence="1">
    <location>
        <begin position="45"/>
        <end position="74"/>
    </location>
</feature>
<dbReference type="AlphaFoldDB" id="X0WEG1"/>
<feature type="non-terminal residue" evidence="2">
    <location>
        <position position="244"/>
    </location>
</feature>
<feature type="transmembrane region" description="Helical" evidence="1">
    <location>
        <begin position="221"/>
        <end position="241"/>
    </location>
</feature>